<dbReference type="Gene3D" id="2.120.10.30">
    <property type="entry name" value="TolB, C-terminal domain"/>
    <property type="match status" value="1"/>
</dbReference>
<feature type="region of interest" description="Disordered" evidence="1">
    <location>
        <begin position="284"/>
        <end position="321"/>
    </location>
</feature>
<dbReference type="PROSITE" id="PS51257">
    <property type="entry name" value="PROKAR_LIPOPROTEIN"/>
    <property type="match status" value="1"/>
</dbReference>
<name>A0A4Z0W577_9GAMM</name>
<organism evidence="2 3">
    <name type="scientific">Natronospirillum operosum</name>
    <dbReference type="NCBI Taxonomy" id="2759953"/>
    <lineage>
        <taxon>Bacteria</taxon>
        <taxon>Pseudomonadati</taxon>
        <taxon>Pseudomonadota</taxon>
        <taxon>Gammaproteobacteria</taxon>
        <taxon>Oceanospirillales</taxon>
        <taxon>Natronospirillaceae</taxon>
        <taxon>Natronospirillum</taxon>
    </lineage>
</organism>
<dbReference type="EMBL" id="SRMF01000004">
    <property type="protein sequence ID" value="TGG92802.1"/>
    <property type="molecule type" value="Genomic_DNA"/>
</dbReference>
<evidence type="ECO:0000256" key="1">
    <source>
        <dbReference type="SAM" id="MobiDB-lite"/>
    </source>
</evidence>
<dbReference type="SUPFAM" id="SSF69322">
    <property type="entry name" value="Tricorn protease domain 2"/>
    <property type="match status" value="1"/>
</dbReference>
<reference evidence="2 3" key="1">
    <citation type="submission" date="2019-04" db="EMBL/GenBank/DDBJ databases">
        <title>Natronospirillum operosus gen. nov., sp. nov., a haloalkaliphilic satellite isolated from decaying biomass of laboratory culture of cyanobacterium Geitlerinema sp. and proposal of Natronospirillaceae fam. nov. and Saccharospirillaceae fam. nov.</title>
        <authorList>
            <person name="Kevbrin V."/>
            <person name="Boltyanskaya Y."/>
            <person name="Koziaeva V."/>
            <person name="Grouzdev D.S."/>
            <person name="Park M."/>
            <person name="Cho J."/>
        </authorList>
    </citation>
    <scope>NUCLEOTIDE SEQUENCE [LARGE SCALE GENOMIC DNA]</scope>
    <source>
        <strain evidence="2 3">G-116</strain>
    </source>
</reference>
<proteinExistence type="predicted"/>
<evidence type="ECO:0000313" key="3">
    <source>
        <dbReference type="Proteomes" id="UP000297475"/>
    </source>
</evidence>
<gene>
    <name evidence="2" type="ORF">E4656_11770</name>
</gene>
<evidence type="ECO:0000313" key="2">
    <source>
        <dbReference type="EMBL" id="TGG92802.1"/>
    </source>
</evidence>
<dbReference type="InterPro" id="IPR011042">
    <property type="entry name" value="6-blade_b-propeller_TolB-like"/>
</dbReference>
<accession>A0A4Z0W577</accession>
<sequence length="321" mass="34665">MWHLRSVSTLLLASGLIACNMDGGQDDEVGFGDLDGILYYAHAGDLYAFDADSQHINLIGSRQGRQGPFFSPDGDYFTSNNWPGGRELLALFELPFASPVAEYHFGAPVFRNDIGIRPSPGADYFSAVAAGGTHGNFRVVNQQEQIVLEIDQQGFRVRGHGWSPDGTLVLAGQLYLEEDNPMVLVYIEDVTDPEVTLIRELNTTFSNLPTNIAVSNDGSQMAYSLAGSIWMGSLGQGADDHGEVVFSNQSLARPVFSPDDTHLALVLLNSTASMRGDIHVVSLPDNPPVRIEDGGPTRLPGPNNGGIWSSGEDSSLGWFDH</sequence>
<dbReference type="Proteomes" id="UP000297475">
    <property type="component" value="Unassembled WGS sequence"/>
</dbReference>
<comment type="caution">
    <text evidence="2">The sequence shown here is derived from an EMBL/GenBank/DDBJ whole genome shotgun (WGS) entry which is preliminary data.</text>
</comment>
<dbReference type="AlphaFoldDB" id="A0A4Z0W577"/>
<dbReference type="RefSeq" id="WP_135483474.1">
    <property type="nucleotide sequence ID" value="NZ_SRMF01000004.1"/>
</dbReference>
<dbReference type="OrthoDB" id="9815657at2"/>
<protein>
    <submittedName>
        <fullName evidence="2">Uncharacterized protein</fullName>
    </submittedName>
</protein>
<keyword evidence="3" id="KW-1185">Reference proteome</keyword>